<feature type="compositionally biased region" description="Low complexity" evidence="13">
    <location>
        <begin position="163"/>
        <end position="204"/>
    </location>
</feature>
<keyword evidence="14" id="KW-0812">Transmembrane</keyword>
<feature type="compositionally biased region" description="Basic and acidic residues" evidence="13">
    <location>
        <begin position="652"/>
        <end position="684"/>
    </location>
</feature>
<comment type="caution">
    <text evidence="17">The sequence shown here is derived from an EMBL/GenBank/DDBJ whole genome shotgun (WGS) entry which is preliminary data.</text>
</comment>
<dbReference type="InterPro" id="IPR000629">
    <property type="entry name" value="RNA-helicase_DEAD-box_CS"/>
</dbReference>
<dbReference type="InterPro" id="IPR014001">
    <property type="entry name" value="Helicase_ATP-bd"/>
</dbReference>
<name>A0A813E023_POLGL</name>
<dbReference type="GO" id="GO:0003724">
    <property type="term" value="F:RNA helicase activity"/>
    <property type="evidence" value="ECO:0007669"/>
    <property type="project" value="UniProtKB-EC"/>
</dbReference>
<feature type="transmembrane region" description="Helical" evidence="14">
    <location>
        <begin position="26"/>
        <end position="48"/>
    </location>
</feature>
<dbReference type="PROSITE" id="PS51194">
    <property type="entry name" value="HELICASE_CTER"/>
    <property type="match status" value="1"/>
</dbReference>
<evidence type="ECO:0000313" key="17">
    <source>
        <dbReference type="EMBL" id="CAE8595221.1"/>
    </source>
</evidence>
<dbReference type="GO" id="GO:0016787">
    <property type="term" value="F:hydrolase activity"/>
    <property type="evidence" value="ECO:0007669"/>
    <property type="project" value="UniProtKB-KW"/>
</dbReference>
<keyword evidence="5" id="KW-0698">rRNA processing</keyword>
<evidence type="ECO:0000256" key="13">
    <source>
        <dbReference type="SAM" id="MobiDB-lite"/>
    </source>
</evidence>
<feature type="region of interest" description="Disordered" evidence="13">
    <location>
        <begin position="144"/>
        <end position="204"/>
    </location>
</feature>
<evidence type="ECO:0000313" key="18">
    <source>
        <dbReference type="Proteomes" id="UP000654075"/>
    </source>
</evidence>
<feature type="region of interest" description="Disordered" evidence="13">
    <location>
        <begin position="652"/>
        <end position="714"/>
    </location>
</feature>
<feature type="domain" description="Helicase ATP-binding" evidence="15">
    <location>
        <begin position="315"/>
        <end position="494"/>
    </location>
</feature>
<dbReference type="InterPro" id="IPR001650">
    <property type="entry name" value="Helicase_C-like"/>
</dbReference>
<dbReference type="Pfam" id="PF00271">
    <property type="entry name" value="Helicase_C"/>
    <property type="match status" value="1"/>
</dbReference>
<keyword evidence="8 12" id="KW-0347">Helicase</keyword>
<protein>
    <recommendedName>
        <fullName evidence="3">RNA helicase</fullName>
        <ecNumber evidence="3">3.6.4.13</ecNumber>
    </recommendedName>
</protein>
<dbReference type="AlphaFoldDB" id="A0A813E023"/>
<dbReference type="InterPro" id="IPR027417">
    <property type="entry name" value="P-loop_NTPase"/>
</dbReference>
<evidence type="ECO:0000256" key="6">
    <source>
        <dbReference type="ARBA" id="ARBA00022741"/>
    </source>
</evidence>
<comment type="similarity">
    <text evidence="2">Belongs to the DEAD box helicase family. DDX5/DBP2 subfamily.</text>
</comment>
<dbReference type="GO" id="GO:0003676">
    <property type="term" value="F:nucleic acid binding"/>
    <property type="evidence" value="ECO:0007669"/>
    <property type="project" value="InterPro"/>
</dbReference>
<keyword evidence="14" id="KW-1133">Transmembrane helix</keyword>
<gene>
    <name evidence="17" type="ORF">PGLA1383_LOCUS13734</name>
</gene>
<evidence type="ECO:0000256" key="3">
    <source>
        <dbReference type="ARBA" id="ARBA00012552"/>
    </source>
</evidence>
<feature type="non-terminal residue" evidence="17">
    <location>
        <position position="714"/>
    </location>
</feature>
<evidence type="ECO:0000256" key="10">
    <source>
        <dbReference type="ARBA" id="ARBA00023242"/>
    </source>
</evidence>
<sequence length="714" mass="76676">AAEKEKTAAFPRDAKGSNNRATCTNFLSLVGFLAYLAGMVFIVGWASIKGGADTHRLTHHMDYNGSICGVDEAVKNKSYIFYCPKPQARLRIEELRPELVSIYVMSNSNGWTGSGWAPGLTSSQSSSAPAEAAPSAAAAVPAKAEAGWPSGSGWSGGSGWASGSGNNSSNNNNNNSNNSNNNSSNNNNNSNNSNNSNWSWSAGSGWPSGSWWSEGYGGATGSRSQPISGPVPLVSQPISGSGPPPEPASEPVPKVAATPGVEAKVAATPGVEVRGCGDLPVPWSSWHQVDFHERLKSQLLAAGFPSPSSIQQHAWPLVRGGHDLIGIARTGSGKTLAFLMPAFSNILESAERTDLPEILVLAPTRELACQIETEAQKFGSPAGMRTVTLYGGAPKGPQLGSLRRRPQLVVATPGRLNDFLEPGTPGMAPGVDLGSVRFLVLDEADRMLDMGFEPQIRKIIAKVPRKRQTMMFTATWPEDIRSLAADFLTDPVEVRVGNCDELEANPDIEQRVLFCSDLRDKHQQLEKLVKEFQGKPVIVFVNTKRLCDSLACDIFDSVTIHGDRTQEERDTALLAFRKGVSSVLVATDVAARGLDIKGVKLVVNFDNPPREEDYVHRIGRTGRAGQSGLAVSLLTDDDGGAARNIMEVMKRSGKEVPTALEERLESGKMRFPVDRGPRDKDREKARRRSHSLPAARPPRGSSFRDLGSDCPTSF</sequence>
<evidence type="ECO:0000256" key="7">
    <source>
        <dbReference type="ARBA" id="ARBA00022801"/>
    </source>
</evidence>
<organism evidence="17 18">
    <name type="scientific">Polarella glacialis</name>
    <name type="common">Dinoflagellate</name>
    <dbReference type="NCBI Taxonomy" id="89957"/>
    <lineage>
        <taxon>Eukaryota</taxon>
        <taxon>Sar</taxon>
        <taxon>Alveolata</taxon>
        <taxon>Dinophyceae</taxon>
        <taxon>Suessiales</taxon>
        <taxon>Suessiaceae</taxon>
        <taxon>Polarella</taxon>
    </lineage>
</organism>
<proteinExistence type="inferred from homology"/>
<dbReference type="GO" id="GO:0005524">
    <property type="term" value="F:ATP binding"/>
    <property type="evidence" value="ECO:0007669"/>
    <property type="project" value="UniProtKB-KW"/>
</dbReference>
<keyword evidence="9 12" id="KW-0067">ATP-binding</keyword>
<dbReference type="CDD" id="cd00268">
    <property type="entry name" value="DEADc"/>
    <property type="match status" value="1"/>
</dbReference>
<dbReference type="Pfam" id="PF00270">
    <property type="entry name" value="DEAD"/>
    <property type="match status" value="1"/>
</dbReference>
<comment type="subcellular location">
    <subcellularLocation>
        <location evidence="1">Nucleus</location>
        <location evidence="1">Nucleolus</location>
    </subcellularLocation>
</comment>
<dbReference type="Proteomes" id="UP000654075">
    <property type="component" value="Unassembled WGS sequence"/>
</dbReference>
<dbReference type="EC" id="3.6.4.13" evidence="3"/>
<keyword evidence="7 12" id="KW-0378">Hydrolase</keyword>
<dbReference type="SMART" id="SM00490">
    <property type="entry name" value="HELICc"/>
    <property type="match status" value="1"/>
</dbReference>
<dbReference type="InterPro" id="IPR011545">
    <property type="entry name" value="DEAD/DEAH_box_helicase_dom"/>
</dbReference>
<evidence type="ECO:0000256" key="8">
    <source>
        <dbReference type="ARBA" id="ARBA00022806"/>
    </source>
</evidence>
<evidence type="ECO:0000256" key="12">
    <source>
        <dbReference type="RuleBase" id="RU000492"/>
    </source>
</evidence>
<evidence type="ECO:0000259" key="15">
    <source>
        <dbReference type="PROSITE" id="PS51192"/>
    </source>
</evidence>
<evidence type="ECO:0000256" key="9">
    <source>
        <dbReference type="ARBA" id="ARBA00022840"/>
    </source>
</evidence>
<comment type="function">
    <text evidence="11">ATP-dependent RNA helicase required for 60S ribosomal subunit synthesis. Involved in efficient pre-rRNA processing, predominantly at site A3, which is necessary for the normal formation of 25S and 5.8S rRNAs.</text>
</comment>
<evidence type="ECO:0000256" key="11">
    <source>
        <dbReference type="ARBA" id="ARBA00037449"/>
    </source>
</evidence>
<dbReference type="PANTHER" id="PTHR47958">
    <property type="entry name" value="ATP-DEPENDENT RNA HELICASE DBP3"/>
    <property type="match status" value="1"/>
</dbReference>
<evidence type="ECO:0000256" key="14">
    <source>
        <dbReference type="SAM" id="Phobius"/>
    </source>
</evidence>
<evidence type="ECO:0000259" key="16">
    <source>
        <dbReference type="PROSITE" id="PS51194"/>
    </source>
</evidence>
<evidence type="ECO:0000256" key="4">
    <source>
        <dbReference type="ARBA" id="ARBA00022517"/>
    </source>
</evidence>
<evidence type="ECO:0000256" key="2">
    <source>
        <dbReference type="ARBA" id="ARBA00009334"/>
    </source>
</evidence>
<evidence type="ECO:0000256" key="5">
    <source>
        <dbReference type="ARBA" id="ARBA00022552"/>
    </source>
</evidence>
<keyword evidence="10" id="KW-0539">Nucleus</keyword>
<feature type="region of interest" description="Disordered" evidence="13">
    <location>
        <begin position="217"/>
        <end position="254"/>
    </location>
</feature>
<dbReference type="OrthoDB" id="196131at2759"/>
<feature type="domain" description="Helicase C-terminal" evidence="16">
    <location>
        <begin position="524"/>
        <end position="664"/>
    </location>
</feature>
<dbReference type="EMBL" id="CAJNNV010007667">
    <property type="protein sequence ID" value="CAE8595221.1"/>
    <property type="molecule type" value="Genomic_DNA"/>
</dbReference>
<keyword evidence="6 12" id="KW-0547">Nucleotide-binding</keyword>
<keyword evidence="4" id="KW-0690">Ribosome biogenesis</keyword>
<dbReference type="InterPro" id="IPR044742">
    <property type="entry name" value="DEAD/DEAH_RhlB"/>
</dbReference>
<dbReference type="PROSITE" id="PS51192">
    <property type="entry name" value="HELICASE_ATP_BIND_1"/>
    <property type="match status" value="1"/>
</dbReference>
<dbReference type="SMART" id="SM00487">
    <property type="entry name" value="DEXDc"/>
    <property type="match status" value="1"/>
</dbReference>
<dbReference type="Gene3D" id="3.40.50.300">
    <property type="entry name" value="P-loop containing nucleotide triphosphate hydrolases"/>
    <property type="match status" value="2"/>
</dbReference>
<dbReference type="CDD" id="cd18787">
    <property type="entry name" value="SF2_C_DEAD"/>
    <property type="match status" value="1"/>
</dbReference>
<keyword evidence="18" id="KW-1185">Reference proteome</keyword>
<keyword evidence="14" id="KW-0472">Membrane</keyword>
<dbReference type="SUPFAM" id="SSF52540">
    <property type="entry name" value="P-loop containing nucleoside triphosphate hydrolases"/>
    <property type="match status" value="1"/>
</dbReference>
<feature type="compositionally biased region" description="Gly residues" evidence="13">
    <location>
        <begin position="153"/>
        <end position="162"/>
    </location>
</feature>
<dbReference type="PROSITE" id="PS00039">
    <property type="entry name" value="DEAD_ATP_HELICASE"/>
    <property type="match status" value="1"/>
</dbReference>
<evidence type="ECO:0000256" key="1">
    <source>
        <dbReference type="ARBA" id="ARBA00004604"/>
    </source>
</evidence>
<accession>A0A813E023</accession>
<reference evidence="17" key="1">
    <citation type="submission" date="2021-02" db="EMBL/GenBank/DDBJ databases">
        <authorList>
            <person name="Dougan E. K."/>
            <person name="Rhodes N."/>
            <person name="Thang M."/>
            <person name="Chan C."/>
        </authorList>
    </citation>
    <scope>NUCLEOTIDE SEQUENCE</scope>
</reference>